<keyword evidence="7" id="KW-0067">ATP-binding</keyword>
<dbReference type="Gene3D" id="3.90.199.10">
    <property type="entry name" value="Topoisomerase II, domain 5"/>
    <property type="match status" value="1"/>
</dbReference>
<dbReference type="FunFam" id="1.10.268.10:FF:000001">
    <property type="entry name" value="DNA gyrase subunit A"/>
    <property type="match status" value="1"/>
</dbReference>
<dbReference type="FunFam" id="2.120.10.90:FF:000007">
    <property type="entry name" value="DNA gyrase subunit A"/>
    <property type="match status" value="1"/>
</dbReference>
<dbReference type="GeneID" id="113868372"/>
<dbReference type="SUPFAM" id="SSF56719">
    <property type="entry name" value="Type II DNA topoisomerase"/>
    <property type="match status" value="1"/>
</dbReference>
<dbReference type="PROSITE" id="PS52040">
    <property type="entry name" value="TOPO_IIA"/>
    <property type="match status" value="1"/>
</dbReference>
<accession>A0A8B8LTD8</accession>
<dbReference type="CDD" id="cd00187">
    <property type="entry name" value="TOP4c"/>
    <property type="match status" value="1"/>
</dbReference>
<dbReference type="GO" id="GO:0003918">
    <property type="term" value="F:DNA topoisomerase type II (double strand cut, ATP-hydrolyzing) activity"/>
    <property type="evidence" value="ECO:0007669"/>
    <property type="project" value="UniProtKB-EC"/>
</dbReference>
<dbReference type="InterPro" id="IPR002205">
    <property type="entry name" value="Topo_IIA_dom_A"/>
</dbReference>
<name>A0A8B8LTD8_ABRPR</name>
<evidence type="ECO:0000313" key="16">
    <source>
        <dbReference type="RefSeq" id="XP_027359651.1"/>
    </source>
</evidence>
<dbReference type="GO" id="GO:0006265">
    <property type="term" value="P:DNA topological change"/>
    <property type="evidence" value="ECO:0007669"/>
    <property type="project" value="UniProtKB-UniRule"/>
</dbReference>
<protein>
    <recommendedName>
        <fullName evidence="11">DNA gyrase subunit A, chloroplastic/mitochondrial</fullName>
        <ecNumber evidence="5">5.6.2.2</ecNumber>
    </recommendedName>
</protein>
<evidence type="ECO:0000256" key="3">
    <source>
        <dbReference type="ARBA" id="ARBA00004229"/>
    </source>
</evidence>
<evidence type="ECO:0000313" key="15">
    <source>
        <dbReference type="Proteomes" id="UP000694853"/>
    </source>
</evidence>
<reference evidence="15" key="1">
    <citation type="journal article" date="2019" name="Toxins">
        <title>Detection of Abrin-Like and Prepropulchellin-Like Toxin Genes and Transcripts Using Whole Genome Sequencing and Full-Length Transcript Sequencing of Abrus precatorius.</title>
        <authorList>
            <person name="Hovde B.T."/>
            <person name="Daligault H.E."/>
            <person name="Hanschen E.R."/>
            <person name="Kunde Y.A."/>
            <person name="Johnson M.B."/>
            <person name="Starkenburg S.R."/>
            <person name="Johnson S.L."/>
        </authorList>
    </citation>
    <scope>NUCLEOTIDE SEQUENCE [LARGE SCALE GENOMIC DNA]</scope>
</reference>
<evidence type="ECO:0000256" key="9">
    <source>
        <dbReference type="ARBA" id="ARBA00023125"/>
    </source>
</evidence>
<feature type="active site" description="O-(5'-phospho-DNA)-tyrosine intermediate" evidence="12">
    <location>
        <position position="207"/>
    </location>
</feature>
<dbReference type="GO" id="GO:0009330">
    <property type="term" value="C:DNA topoisomerase type II (double strand cut, ATP-hydrolyzing) complex"/>
    <property type="evidence" value="ECO:0007669"/>
    <property type="project" value="TreeGrafter"/>
</dbReference>
<organism evidence="15 16">
    <name type="scientific">Abrus precatorius</name>
    <name type="common">Indian licorice</name>
    <name type="synonym">Glycine abrus</name>
    <dbReference type="NCBI Taxonomy" id="3816"/>
    <lineage>
        <taxon>Eukaryota</taxon>
        <taxon>Viridiplantae</taxon>
        <taxon>Streptophyta</taxon>
        <taxon>Embryophyta</taxon>
        <taxon>Tracheophyta</taxon>
        <taxon>Spermatophyta</taxon>
        <taxon>Magnoliopsida</taxon>
        <taxon>eudicotyledons</taxon>
        <taxon>Gunneridae</taxon>
        <taxon>Pentapetalae</taxon>
        <taxon>rosids</taxon>
        <taxon>fabids</taxon>
        <taxon>Fabales</taxon>
        <taxon>Fabaceae</taxon>
        <taxon>Papilionoideae</taxon>
        <taxon>50 kb inversion clade</taxon>
        <taxon>NPAAA clade</taxon>
        <taxon>indigoferoid/millettioid clade</taxon>
        <taxon>Abreae</taxon>
        <taxon>Abrus</taxon>
    </lineage>
</organism>
<comment type="similarity">
    <text evidence="4">Belongs to the type II topoisomerase GyrA/ParC subunit family.</text>
</comment>
<keyword evidence="10 12" id="KW-0413">Isomerase</keyword>
<dbReference type="GO" id="GO:0003677">
    <property type="term" value="F:DNA binding"/>
    <property type="evidence" value="ECO:0007669"/>
    <property type="project" value="UniProtKB-UniRule"/>
</dbReference>
<dbReference type="EC" id="5.6.2.2" evidence="5"/>
<dbReference type="InterPro" id="IPR035516">
    <property type="entry name" value="Gyrase/topoIV_suA_C"/>
</dbReference>
<keyword evidence="15" id="KW-1185">Reference proteome</keyword>
<evidence type="ECO:0000256" key="5">
    <source>
        <dbReference type="ARBA" id="ARBA00012895"/>
    </source>
</evidence>
<dbReference type="Gene3D" id="2.120.10.90">
    <property type="entry name" value="DNA gyrase/topoisomerase IV, subunit A, C-terminal"/>
    <property type="match status" value="1"/>
</dbReference>
<dbReference type="Pfam" id="PF00521">
    <property type="entry name" value="DNA_topoisoIV"/>
    <property type="match status" value="1"/>
</dbReference>
<dbReference type="InterPro" id="IPR013757">
    <property type="entry name" value="Topo_IIA_A_a_sf"/>
</dbReference>
<dbReference type="SUPFAM" id="SSF101904">
    <property type="entry name" value="GyrA/ParC C-terminal domain-like"/>
    <property type="match status" value="1"/>
</dbReference>
<sequence>MKPFPLQNPNLLYKPSSMAFSSALRVLRLSPLAPSRLPWLHHNPSQLRFLSLRRPARAVQGARRRDEPARAGNGNGSITVMDSGNGNGSEGRVVTTELHKEATEAYMAYAMSVLLGRALPDVRDGLKPVHRRILFAMHELGLSSKKPFKKCARVVGEVLGKFHPHGDTAVYDSLVRMSQDFSLRCPLIQGHGNFGSIDADPPAAMRYTECRLEELTEAMLLADLEQDTVDFVPNFDNSQKEPSLLPARLPTLLLNGSSGIAVGMATNIPPHNIEEVVDVLCVLIHNPEATLQELLEYMPGPDFPTGGLIMGNLGILEAYRTGRGRVIIRGKTDIELLDSKTKRTAIIIKEIPYQTNKAALVEKIAELVENKSLDGISDIRDESDRSGMRIVIELKRGSDPLIVLNNLYRLTSLQSTFSCNMVGILNGQPKQMGLKELLQAFLDFRCSVVERRARFKLSQAQERRHIVEGILIGFDNLDGVIQIIREASSNSAAAAGLRNAFSLSDKQAEALLDISLRRLTLRESGNFVAESKSLMEQISKLEELLSSRKNILELIEQEAIELKNKFACPRRSMLEDTDNGQLEDIDVIPNDDMLLAFSEKGYVKRMKPSTFNLQTRGTIGKSVGKLRVNDSMSDFLVCRAHDHVLYFSDKGTVYSARAYKIPECSRTAAGTPLVQILSLSDGERITSIIPVSEFAEDQFLVMLTMRGYIKRVSLNLFSSIRTTGIIAIQLVPGDELKWVRRCTNDDIVAMASHNGMVILSLCSKIRTLGRNTRGAVAMRLREGDRMASVDIIPAAMWNNLETSSKFPGSNAKGQNGPWLLFVSENGYGKRVPLSSFRISSLNRVGLIGYKFSAEDCLTAVFVVGFSLAEDGESDEQVVLVSQSGTVNRIKGSYFDAT</sequence>
<dbReference type="NCBIfam" id="NF004044">
    <property type="entry name" value="PRK05561.1"/>
    <property type="match status" value="1"/>
</dbReference>
<gene>
    <name evidence="16" type="primary">LOC113868372</name>
</gene>
<evidence type="ECO:0000256" key="12">
    <source>
        <dbReference type="PROSITE-ProRule" id="PRU01384"/>
    </source>
</evidence>
<proteinExistence type="inferred from homology"/>
<evidence type="ECO:0000256" key="6">
    <source>
        <dbReference type="ARBA" id="ARBA00022741"/>
    </source>
</evidence>
<feature type="domain" description="Topo IIA-type catalytic" evidence="14">
    <location>
        <begin position="119"/>
        <end position="587"/>
    </location>
</feature>
<dbReference type="InterPro" id="IPR013758">
    <property type="entry name" value="Topo_IIA_A/C_ab"/>
</dbReference>
<comment type="subcellular location">
    <subcellularLocation>
        <location evidence="2">Mitochondrion</location>
    </subcellularLocation>
    <subcellularLocation>
        <location evidence="3">Plastid</location>
        <location evidence="3">Chloroplast</location>
    </subcellularLocation>
</comment>
<keyword evidence="9 12" id="KW-0238">DNA-binding</keyword>
<dbReference type="PANTHER" id="PTHR43493">
    <property type="entry name" value="DNA GYRASE/TOPOISOMERASE SUBUNIT A"/>
    <property type="match status" value="1"/>
</dbReference>
<evidence type="ECO:0000256" key="8">
    <source>
        <dbReference type="ARBA" id="ARBA00023029"/>
    </source>
</evidence>
<dbReference type="AlphaFoldDB" id="A0A8B8LTD8"/>
<evidence type="ECO:0000259" key="14">
    <source>
        <dbReference type="PROSITE" id="PS52040"/>
    </source>
</evidence>
<dbReference type="FunFam" id="3.90.199.10:FF:000001">
    <property type="entry name" value="DNA gyrase subunit A"/>
    <property type="match status" value="1"/>
</dbReference>
<dbReference type="NCBIfam" id="TIGR01063">
    <property type="entry name" value="gyrA"/>
    <property type="match status" value="1"/>
</dbReference>
<evidence type="ECO:0000256" key="4">
    <source>
        <dbReference type="ARBA" id="ARBA00008263"/>
    </source>
</evidence>
<keyword evidence="8 12" id="KW-0799">Topoisomerase</keyword>
<dbReference type="Gene3D" id="3.30.1360.40">
    <property type="match status" value="1"/>
</dbReference>
<dbReference type="InterPro" id="IPR013760">
    <property type="entry name" value="Topo_IIA-like_dom_sf"/>
</dbReference>
<dbReference type="InterPro" id="IPR050220">
    <property type="entry name" value="Type_II_DNA_Topoisomerases"/>
</dbReference>
<feature type="region of interest" description="Disordered" evidence="13">
    <location>
        <begin position="59"/>
        <end position="90"/>
    </location>
</feature>
<dbReference type="FunFam" id="3.30.1360.40:FF:000002">
    <property type="entry name" value="DNA gyrase subunit A"/>
    <property type="match status" value="1"/>
</dbReference>
<dbReference type="SMART" id="SM00434">
    <property type="entry name" value="TOP4c"/>
    <property type="match status" value="1"/>
</dbReference>
<keyword evidence="6" id="KW-0547">Nucleotide-binding</keyword>
<evidence type="ECO:0000256" key="2">
    <source>
        <dbReference type="ARBA" id="ARBA00004173"/>
    </source>
</evidence>
<reference evidence="16" key="2">
    <citation type="submission" date="2025-08" db="UniProtKB">
        <authorList>
            <consortium name="RefSeq"/>
        </authorList>
    </citation>
    <scope>IDENTIFICATION</scope>
    <source>
        <tissue evidence="16">Young leaves</tissue>
    </source>
</reference>
<dbReference type="RefSeq" id="XP_027359651.1">
    <property type="nucleotide sequence ID" value="XM_027503850.1"/>
</dbReference>
<dbReference type="Proteomes" id="UP000694853">
    <property type="component" value="Unplaced"/>
</dbReference>
<dbReference type="PANTHER" id="PTHR43493:SF5">
    <property type="entry name" value="DNA GYRASE SUBUNIT A, CHLOROPLASTIC_MITOCHONDRIAL"/>
    <property type="match status" value="1"/>
</dbReference>
<evidence type="ECO:0000256" key="10">
    <source>
        <dbReference type="ARBA" id="ARBA00023235"/>
    </source>
</evidence>
<dbReference type="Gene3D" id="1.10.268.10">
    <property type="entry name" value="Topoisomerase, domain 3"/>
    <property type="match status" value="1"/>
</dbReference>
<dbReference type="NCBIfam" id="NF004043">
    <property type="entry name" value="PRK05560.1"/>
    <property type="match status" value="1"/>
</dbReference>
<evidence type="ECO:0000256" key="11">
    <source>
        <dbReference type="ARBA" id="ARBA00074255"/>
    </source>
</evidence>
<dbReference type="GO" id="GO:0009507">
    <property type="term" value="C:chloroplast"/>
    <property type="evidence" value="ECO:0007669"/>
    <property type="project" value="UniProtKB-SubCell"/>
</dbReference>
<dbReference type="GO" id="GO:0005524">
    <property type="term" value="F:ATP binding"/>
    <property type="evidence" value="ECO:0007669"/>
    <property type="project" value="UniProtKB-KW"/>
</dbReference>
<dbReference type="GO" id="GO:0005739">
    <property type="term" value="C:mitochondrion"/>
    <property type="evidence" value="ECO:0007669"/>
    <property type="project" value="UniProtKB-SubCell"/>
</dbReference>
<dbReference type="InterPro" id="IPR006691">
    <property type="entry name" value="GyrA/parC_rep"/>
</dbReference>
<dbReference type="Pfam" id="PF03989">
    <property type="entry name" value="DNA_gyraseA_C"/>
    <property type="match status" value="5"/>
</dbReference>
<comment type="catalytic activity">
    <reaction evidence="1 12">
        <text>ATP-dependent breakage, passage and rejoining of double-stranded DNA.</text>
        <dbReference type="EC" id="5.6.2.2"/>
    </reaction>
</comment>
<evidence type="ECO:0000256" key="7">
    <source>
        <dbReference type="ARBA" id="ARBA00022840"/>
    </source>
</evidence>
<evidence type="ECO:0000256" key="1">
    <source>
        <dbReference type="ARBA" id="ARBA00000185"/>
    </source>
</evidence>
<evidence type="ECO:0000256" key="13">
    <source>
        <dbReference type="SAM" id="MobiDB-lite"/>
    </source>
</evidence>